<dbReference type="PANTHER" id="PTHR44196">
    <property type="entry name" value="DEHYDROGENASE/REDUCTASE SDR FAMILY MEMBER 7B"/>
    <property type="match status" value="1"/>
</dbReference>
<evidence type="ECO:0000313" key="3">
    <source>
        <dbReference type="EMBL" id="RVT83826.1"/>
    </source>
</evidence>
<proteinExistence type="inferred from homology"/>
<dbReference type="InterPro" id="IPR036291">
    <property type="entry name" value="NAD(P)-bd_dom_sf"/>
</dbReference>
<dbReference type="SUPFAM" id="SSF51735">
    <property type="entry name" value="NAD(P)-binding Rossmann-fold domains"/>
    <property type="match status" value="1"/>
</dbReference>
<gene>
    <name evidence="3" type="ORF">EOD73_14775</name>
</gene>
<evidence type="ECO:0000256" key="1">
    <source>
        <dbReference type="ARBA" id="ARBA00006484"/>
    </source>
</evidence>
<reference evidence="3 4" key="1">
    <citation type="submission" date="2019-01" db="EMBL/GenBank/DDBJ databases">
        <authorList>
            <person name="Chen W.-M."/>
        </authorList>
    </citation>
    <scope>NUCLEOTIDE SEQUENCE [LARGE SCALE GENOMIC DNA]</scope>
    <source>
        <strain evidence="3 4">CCP-18</strain>
    </source>
</reference>
<accession>A0A3S2UYM5</accession>
<keyword evidence="2" id="KW-0560">Oxidoreductase</keyword>
<evidence type="ECO:0000313" key="4">
    <source>
        <dbReference type="Proteomes" id="UP000288587"/>
    </source>
</evidence>
<dbReference type="Pfam" id="PF00106">
    <property type="entry name" value="adh_short"/>
    <property type="match status" value="1"/>
</dbReference>
<sequence length="264" mass="27253">MPTTATALPSHRLSPTAPHPAWHPGLNWRGLHVLVTGGTRGLGRALVKALLARGAWVTATGTDEARLAAARRSLPQVRWLACDLVDPAERQTLVRALAGLPLDAVVHHAGLKVSREFTGPAALDDAPLADELDLNLLAPIALTRALWPALRQSAAQRRAGVVAFAPAHVAQGPHASSPVQCAALAGLQGFAQALRLHSEAAGDGVRVLCAESGTAGAADPWAPLYDAANTLLDALEDGDDAWTWEAAGATHRSLGGALAGASAY</sequence>
<dbReference type="RefSeq" id="WP_127683790.1">
    <property type="nucleotide sequence ID" value="NZ_SACM01000004.1"/>
</dbReference>
<organism evidence="3 4">
    <name type="scientific">Inhella crocodyli</name>
    <dbReference type="NCBI Taxonomy" id="2499851"/>
    <lineage>
        <taxon>Bacteria</taxon>
        <taxon>Pseudomonadati</taxon>
        <taxon>Pseudomonadota</taxon>
        <taxon>Betaproteobacteria</taxon>
        <taxon>Burkholderiales</taxon>
        <taxon>Sphaerotilaceae</taxon>
        <taxon>Inhella</taxon>
    </lineage>
</organism>
<dbReference type="PRINTS" id="PR00081">
    <property type="entry name" value="GDHRDH"/>
</dbReference>
<keyword evidence="4" id="KW-1185">Reference proteome</keyword>
<comment type="caution">
    <text evidence="3">The sequence shown here is derived from an EMBL/GenBank/DDBJ whole genome shotgun (WGS) entry which is preliminary data.</text>
</comment>
<dbReference type="Gene3D" id="3.40.50.720">
    <property type="entry name" value="NAD(P)-binding Rossmann-like Domain"/>
    <property type="match status" value="1"/>
</dbReference>
<name>A0A3S2UYM5_9BURK</name>
<evidence type="ECO:0000256" key="2">
    <source>
        <dbReference type="ARBA" id="ARBA00023002"/>
    </source>
</evidence>
<dbReference type="Proteomes" id="UP000288587">
    <property type="component" value="Unassembled WGS sequence"/>
</dbReference>
<dbReference type="InterPro" id="IPR002347">
    <property type="entry name" value="SDR_fam"/>
</dbReference>
<dbReference type="GO" id="GO:0016020">
    <property type="term" value="C:membrane"/>
    <property type="evidence" value="ECO:0007669"/>
    <property type="project" value="TreeGrafter"/>
</dbReference>
<dbReference type="EMBL" id="SACM01000004">
    <property type="protein sequence ID" value="RVT83826.1"/>
    <property type="molecule type" value="Genomic_DNA"/>
</dbReference>
<comment type="similarity">
    <text evidence="1">Belongs to the short-chain dehydrogenases/reductases (SDR) family.</text>
</comment>
<protein>
    <submittedName>
        <fullName evidence="3">SDR family NAD(P)-dependent oxidoreductase</fullName>
    </submittedName>
</protein>
<dbReference type="OrthoDB" id="9794387at2"/>
<dbReference type="GO" id="GO:0016491">
    <property type="term" value="F:oxidoreductase activity"/>
    <property type="evidence" value="ECO:0007669"/>
    <property type="project" value="UniProtKB-KW"/>
</dbReference>
<dbReference type="PANTHER" id="PTHR44196:SF1">
    <property type="entry name" value="DEHYDROGENASE_REDUCTASE SDR FAMILY MEMBER 7B"/>
    <property type="match status" value="1"/>
</dbReference>
<dbReference type="AlphaFoldDB" id="A0A3S2UYM5"/>